<evidence type="ECO:0000313" key="3">
    <source>
        <dbReference type="Proteomes" id="UP000443843"/>
    </source>
</evidence>
<keyword evidence="3" id="KW-1185">Reference proteome</keyword>
<protein>
    <submittedName>
        <fullName evidence="2">Dehydratase</fullName>
    </submittedName>
</protein>
<name>A0A844WCJ6_9RHOB</name>
<dbReference type="PANTHER" id="PTHR43664">
    <property type="entry name" value="MONOAMINE OXIDASE-RELATED"/>
    <property type="match status" value="1"/>
</dbReference>
<dbReference type="RefSeq" id="WP_160382954.1">
    <property type="nucleotide sequence ID" value="NZ_WNXQ01000006.1"/>
</dbReference>
<feature type="domain" description="MaoC-like" evidence="1">
    <location>
        <begin position="12"/>
        <end position="119"/>
    </location>
</feature>
<dbReference type="Gene3D" id="3.10.129.10">
    <property type="entry name" value="Hotdog Thioesterase"/>
    <property type="match status" value="1"/>
</dbReference>
<dbReference type="PANTHER" id="PTHR43664:SF1">
    <property type="entry name" value="BETA-METHYLMALYL-COA DEHYDRATASE"/>
    <property type="match status" value="1"/>
</dbReference>
<evidence type="ECO:0000313" key="2">
    <source>
        <dbReference type="EMBL" id="MWB78738.1"/>
    </source>
</evidence>
<dbReference type="AlphaFoldDB" id="A0A844WCJ6"/>
<dbReference type="Proteomes" id="UP000443843">
    <property type="component" value="Unassembled WGS sequence"/>
</dbReference>
<reference evidence="2 3" key="1">
    <citation type="submission" date="2019-11" db="EMBL/GenBank/DDBJ databases">
        <title>Pseudooceanicola pacifica sp. nov., isolated from deep-sea sediment of the Pacific Ocean.</title>
        <authorList>
            <person name="Lyu L."/>
        </authorList>
    </citation>
    <scope>NUCLEOTIDE SEQUENCE [LARGE SCALE GENOMIC DNA]</scope>
    <source>
        <strain evidence="2 3">216_PA32_1</strain>
    </source>
</reference>
<comment type="caution">
    <text evidence="2">The sequence shown here is derived from an EMBL/GenBank/DDBJ whole genome shotgun (WGS) entry which is preliminary data.</text>
</comment>
<proteinExistence type="predicted"/>
<dbReference type="EMBL" id="WNXQ01000006">
    <property type="protein sequence ID" value="MWB78738.1"/>
    <property type="molecule type" value="Genomic_DNA"/>
</dbReference>
<sequence>MSHSLFYDDFAPGQVFTSQGRTVTETDLTMFSMLTGDWNPIHNDAEYAGGTRFGQRLIHGAFGIGLGLGLMHTLGIFEDSAVALLDVQEWKFVEPVYIGDTLHLKLTILDKSLGKSGRTGRIGRQFELINQHGRAAHSGRADVLVRVSRDG</sequence>
<gene>
    <name evidence="2" type="ORF">GLS40_11925</name>
</gene>
<dbReference type="Pfam" id="PF01575">
    <property type="entry name" value="MaoC_dehydratas"/>
    <property type="match status" value="1"/>
</dbReference>
<dbReference type="SUPFAM" id="SSF54637">
    <property type="entry name" value="Thioesterase/thiol ester dehydrase-isomerase"/>
    <property type="match status" value="1"/>
</dbReference>
<organism evidence="2 3">
    <name type="scientific">Pseudooceanicola pacificus</name>
    <dbReference type="NCBI Taxonomy" id="2676438"/>
    <lineage>
        <taxon>Bacteria</taxon>
        <taxon>Pseudomonadati</taxon>
        <taxon>Pseudomonadota</taxon>
        <taxon>Alphaproteobacteria</taxon>
        <taxon>Rhodobacterales</taxon>
        <taxon>Paracoccaceae</taxon>
        <taxon>Pseudooceanicola</taxon>
    </lineage>
</organism>
<dbReference type="InterPro" id="IPR002539">
    <property type="entry name" value="MaoC-like_dom"/>
</dbReference>
<accession>A0A844WCJ6</accession>
<evidence type="ECO:0000259" key="1">
    <source>
        <dbReference type="Pfam" id="PF01575"/>
    </source>
</evidence>
<dbReference type="InterPro" id="IPR052342">
    <property type="entry name" value="MCH/BMMD"/>
</dbReference>
<dbReference type="InterPro" id="IPR029069">
    <property type="entry name" value="HotDog_dom_sf"/>
</dbReference>